<evidence type="ECO:0000256" key="5">
    <source>
        <dbReference type="PIRSR" id="PIRSR001430-1"/>
    </source>
</evidence>
<dbReference type="Pfam" id="PF01416">
    <property type="entry name" value="PseudoU_synth_1"/>
    <property type="match status" value="2"/>
</dbReference>
<organism evidence="9 10">
    <name type="scientific">Vallitalea pronyensis</name>
    <dbReference type="NCBI Taxonomy" id="1348613"/>
    <lineage>
        <taxon>Bacteria</taxon>
        <taxon>Bacillati</taxon>
        <taxon>Bacillota</taxon>
        <taxon>Clostridia</taxon>
        <taxon>Lachnospirales</taxon>
        <taxon>Vallitaleaceae</taxon>
        <taxon>Vallitalea</taxon>
    </lineage>
</organism>
<evidence type="ECO:0000256" key="2">
    <source>
        <dbReference type="ARBA" id="ARBA00022694"/>
    </source>
</evidence>
<reference evidence="9" key="1">
    <citation type="submission" date="2020-07" db="EMBL/GenBank/DDBJ databases">
        <title>Vallitalea pronyensis genome.</title>
        <authorList>
            <person name="Postec A."/>
        </authorList>
    </citation>
    <scope>NUCLEOTIDE SEQUENCE</scope>
    <source>
        <strain evidence="9">FatNI3</strain>
    </source>
</reference>
<dbReference type="InterPro" id="IPR020094">
    <property type="entry name" value="TruA/RsuA/RluB/E/F_N"/>
</dbReference>
<dbReference type="FunFam" id="3.30.70.580:FF:000001">
    <property type="entry name" value="tRNA pseudouridine synthase A"/>
    <property type="match status" value="1"/>
</dbReference>
<name>A0A8J8SJ08_9FIRM</name>
<comment type="catalytic activity">
    <reaction evidence="4 7">
        <text>uridine(38/39/40) in tRNA = pseudouridine(38/39/40) in tRNA</text>
        <dbReference type="Rhea" id="RHEA:22376"/>
        <dbReference type="Rhea" id="RHEA-COMP:10085"/>
        <dbReference type="Rhea" id="RHEA-COMP:10087"/>
        <dbReference type="ChEBI" id="CHEBI:65314"/>
        <dbReference type="ChEBI" id="CHEBI:65315"/>
        <dbReference type="EC" id="5.4.99.12"/>
    </reaction>
</comment>
<dbReference type="SUPFAM" id="SSF55120">
    <property type="entry name" value="Pseudouridine synthase"/>
    <property type="match status" value="1"/>
</dbReference>
<dbReference type="CDD" id="cd02570">
    <property type="entry name" value="PseudoU_synth_EcTruA"/>
    <property type="match status" value="1"/>
</dbReference>
<dbReference type="EC" id="5.4.99.12" evidence="4"/>
<feature type="binding site" evidence="4 6">
    <location>
        <position position="114"/>
    </location>
    <ligand>
        <name>substrate</name>
    </ligand>
</feature>
<comment type="function">
    <text evidence="4">Formation of pseudouridine at positions 38, 39 and 40 in the anticodon stem and loop of transfer RNAs.</text>
</comment>
<dbReference type="GO" id="GO:0160147">
    <property type="term" value="F:tRNA pseudouridine(38-40) synthase activity"/>
    <property type="evidence" value="ECO:0007669"/>
    <property type="project" value="UniProtKB-EC"/>
</dbReference>
<dbReference type="EMBL" id="CP058649">
    <property type="protein sequence ID" value="QUI25480.1"/>
    <property type="molecule type" value="Genomic_DNA"/>
</dbReference>
<dbReference type="Proteomes" id="UP000683246">
    <property type="component" value="Chromosome"/>
</dbReference>
<feature type="domain" description="Pseudouridine synthase I TruA alpha/beta" evidence="8">
    <location>
        <begin position="147"/>
        <end position="247"/>
    </location>
</feature>
<evidence type="ECO:0000313" key="10">
    <source>
        <dbReference type="Proteomes" id="UP000683246"/>
    </source>
</evidence>
<sequence>MAVERNIKCVVAYDGTKYQGWQRLKNSDHTIQGKIEHVLSKMTNEKIEVMGSGRTDAGVHARWQVFNFHTRCQKSTKNMMDYMNQYLPEDIGVCQVEDVDLRFHSRFHAKKKTYIYRIWIGEYPPVFERKYVHVVTETLHLQKMKEAALLFIGEHDFQGFCSRKVKKSTVRKINHVQLKQEGHELTISVTGNGFLYNMVRIMVGTLIDIGKGTLTKETITEALDTKDRSKAGERAPAKGLILHDVSY</sequence>
<dbReference type="KEGG" id="vpy:HZI73_25675"/>
<dbReference type="InterPro" id="IPR020095">
    <property type="entry name" value="PsdUridine_synth_TruA_C"/>
</dbReference>
<dbReference type="NCBIfam" id="TIGR00071">
    <property type="entry name" value="hisT_truA"/>
    <property type="match status" value="1"/>
</dbReference>
<dbReference type="PANTHER" id="PTHR11142:SF22">
    <property type="entry name" value="TRNA PSEUDOURIDINE SYNTHASE A 2"/>
    <property type="match status" value="1"/>
</dbReference>
<dbReference type="Gene3D" id="3.30.70.660">
    <property type="entry name" value="Pseudouridine synthase I, catalytic domain, C-terminal subdomain"/>
    <property type="match status" value="1"/>
</dbReference>
<evidence type="ECO:0000256" key="1">
    <source>
        <dbReference type="ARBA" id="ARBA00009375"/>
    </source>
</evidence>
<dbReference type="GO" id="GO:0031119">
    <property type="term" value="P:tRNA pseudouridine synthesis"/>
    <property type="evidence" value="ECO:0007669"/>
    <property type="project" value="UniProtKB-UniRule"/>
</dbReference>
<evidence type="ECO:0000256" key="7">
    <source>
        <dbReference type="RuleBase" id="RU003792"/>
    </source>
</evidence>
<evidence type="ECO:0000256" key="4">
    <source>
        <dbReference type="HAMAP-Rule" id="MF_00171"/>
    </source>
</evidence>
<dbReference type="RefSeq" id="WP_212696184.1">
    <property type="nucleotide sequence ID" value="NZ_CP058649.1"/>
</dbReference>
<keyword evidence="10" id="KW-1185">Reference proteome</keyword>
<evidence type="ECO:0000259" key="8">
    <source>
        <dbReference type="Pfam" id="PF01416"/>
    </source>
</evidence>
<comment type="caution">
    <text evidence="4">Lacks conserved residue(s) required for the propagation of feature annotation.</text>
</comment>
<accession>A0A8J8SJ08</accession>
<keyword evidence="2 4" id="KW-0819">tRNA processing</keyword>
<feature type="active site" description="Nucleophile" evidence="4 5">
    <location>
        <position position="56"/>
    </location>
</feature>
<dbReference type="AlphaFoldDB" id="A0A8J8SJ08"/>
<comment type="similarity">
    <text evidence="1 4 7">Belongs to the tRNA pseudouridine synthase TruA family.</text>
</comment>
<dbReference type="GO" id="GO:0003723">
    <property type="term" value="F:RNA binding"/>
    <property type="evidence" value="ECO:0007669"/>
    <property type="project" value="InterPro"/>
</dbReference>
<evidence type="ECO:0000256" key="6">
    <source>
        <dbReference type="PIRSR" id="PIRSR001430-2"/>
    </source>
</evidence>
<dbReference type="HAMAP" id="MF_00171">
    <property type="entry name" value="TruA"/>
    <property type="match status" value="1"/>
</dbReference>
<dbReference type="InterPro" id="IPR001406">
    <property type="entry name" value="PsdUridine_synth_TruA"/>
</dbReference>
<evidence type="ECO:0000256" key="3">
    <source>
        <dbReference type="ARBA" id="ARBA00023235"/>
    </source>
</evidence>
<evidence type="ECO:0000313" key="9">
    <source>
        <dbReference type="EMBL" id="QUI25480.1"/>
    </source>
</evidence>
<dbReference type="PANTHER" id="PTHR11142">
    <property type="entry name" value="PSEUDOURIDYLATE SYNTHASE"/>
    <property type="match status" value="1"/>
</dbReference>
<protein>
    <recommendedName>
        <fullName evidence="4">tRNA pseudouridine synthase A</fullName>
        <ecNumber evidence="4">5.4.99.12</ecNumber>
    </recommendedName>
    <alternativeName>
        <fullName evidence="4">tRNA pseudouridine(38-40) synthase</fullName>
    </alternativeName>
    <alternativeName>
        <fullName evidence="4">tRNA pseudouridylate synthase I</fullName>
    </alternativeName>
    <alternativeName>
        <fullName evidence="4">tRNA-uridine isomerase I</fullName>
    </alternativeName>
</protein>
<dbReference type="InterPro" id="IPR020103">
    <property type="entry name" value="PsdUridine_synth_cat_dom_sf"/>
</dbReference>
<gene>
    <name evidence="4 9" type="primary">truA</name>
    <name evidence="9" type="ORF">HZI73_25675</name>
</gene>
<dbReference type="Gene3D" id="3.30.70.580">
    <property type="entry name" value="Pseudouridine synthase I, catalytic domain, N-terminal subdomain"/>
    <property type="match status" value="1"/>
</dbReference>
<feature type="domain" description="Pseudouridine synthase I TruA alpha/beta" evidence="8">
    <location>
        <begin position="11"/>
        <end position="107"/>
    </location>
</feature>
<comment type="subunit">
    <text evidence="4">Homodimer.</text>
</comment>
<keyword evidence="3 4" id="KW-0413">Isomerase</keyword>
<dbReference type="PIRSF" id="PIRSF001430">
    <property type="entry name" value="tRNA_psdUrid_synth"/>
    <property type="match status" value="1"/>
</dbReference>
<proteinExistence type="inferred from homology"/>
<dbReference type="InterPro" id="IPR020097">
    <property type="entry name" value="PsdUridine_synth_TruA_a/b_dom"/>
</dbReference>